<gene>
    <name evidence="2" type="ORF">GCM10011611_02030</name>
</gene>
<dbReference type="EMBL" id="BMJQ01000001">
    <property type="protein sequence ID" value="GGF00035.1"/>
    <property type="molecule type" value="Genomic_DNA"/>
</dbReference>
<evidence type="ECO:0000313" key="2">
    <source>
        <dbReference type="EMBL" id="GGF00035.1"/>
    </source>
</evidence>
<evidence type="ECO:0000256" key="1">
    <source>
        <dbReference type="SAM" id="SignalP"/>
    </source>
</evidence>
<dbReference type="RefSeq" id="WP_189041515.1">
    <property type="nucleotide sequence ID" value="NZ_BMJQ01000001.1"/>
</dbReference>
<dbReference type="Proteomes" id="UP000646365">
    <property type="component" value="Unassembled WGS sequence"/>
</dbReference>
<keyword evidence="3" id="KW-1185">Reference proteome</keyword>
<feature type="chain" id="PRO_5035172580" evidence="1">
    <location>
        <begin position="25"/>
        <end position="135"/>
    </location>
</feature>
<keyword evidence="1" id="KW-0732">Signal</keyword>
<reference evidence="2" key="2">
    <citation type="submission" date="2020-09" db="EMBL/GenBank/DDBJ databases">
        <authorList>
            <person name="Sun Q."/>
            <person name="Zhou Y."/>
        </authorList>
    </citation>
    <scope>NUCLEOTIDE SEQUENCE</scope>
    <source>
        <strain evidence="2">CGMCC 1.15725</strain>
    </source>
</reference>
<feature type="signal peptide" evidence="1">
    <location>
        <begin position="1"/>
        <end position="24"/>
    </location>
</feature>
<proteinExistence type="predicted"/>
<reference evidence="2" key="1">
    <citation type="journal article" date="2014" name="Int. J. Syst. Evol. Microbiol.">
        <title>Complete genome sequence of Corynebacterium casei LMG S-19264T (=DSM 44701T), isolated from a smear-ripened cheese.</title>
        <authorList>
            <consortium name="US DOE Joint Genome Institute (JGI-PGF)"/>
            <person name="Walter F."/>
            <person name="Albersmeier A."/>
            <person name="Kalinowski J."/>
            <person name="Ruckert C."/>
        </authorList>
    </citation>
    <scope>NUCLEOTIDE SEQUENCE</scope>
    <source>
        <strain evidence="2">CGMCC 1.15725</strain>
    </source>
</reference>
<dbReference type="AlphaFoldDB" id="A0A8J2YNN1"/>
<organism evidence="2 3">
    <name type="scientific">Aliidongia dinghuensis</name>
    <dbReference type="NCBI Taxonomy" id="1867774"/>
    <lineage>
        <taxon>Bacteria</taxon>
        <taxon>Pseudomonadati</taxon>
        <taxon>Pseudomonadota</taxon>
        <taxon>Alphaproteobacteria</taxon>
        <taxon>Rhodospirillales</taxon>
        <taxon>Dongiaceae</taxon>
        <taxon>Aliidongia</taxon>
    </lineage>
</organism>
<evidence type="ECO:0000313" key="3">
    <source>
        <dbReference type="Proteomes" id="UP000646365"/>
    </source>
</evidence>
<sequence length="135" mass="13900">MSFDRKHALAFAAGLLFAAGTALAAPSTAGNNELAKPATARTTDLGNGASALTYWVDDANGRQVVTTVDTLIPDATGRGEDHHAIVRFSAHLLPGQSQLVSVPTVAGAEPQELQIRRSAAGIEITRVSANAPAVD</sequence>
<protein>
    <submittedName>
        <fullName evidence="2">Uncharacterized protein</fullName>
    </submittedName>
</protein>
<accession>A0A8J2YNN1</accession>
<name>A0A8J2YNN1_9PROT</name>
<comment type="caution">
    <text evidence="2">The sequence shown here is derived from an EMBL/GenBank/DDBJ whole genome shotgun (WGS) entry which is preliminary data.</text>
</comment>